<name>A0A0W0VT87_9GAMM</name>
<gene>
    <name evidence="3" type="primary">treF</name>
    <name evidence="3" type="ORF">Llan_0891</name>
</gene>
<dbReference type="PATRIC" id="fig|45067.4.peg.923"/>
<comment type="caution">
    <text evidence="3">The sequence shown here is derived from an EMBL/GenBank/DDBJ whole genome shotgun (WGS) entry which is preliminary data.</text>
</comment>
<evidence type="ECO:0000313" key="4">
    <source>
        <dbReference type="Proteomes" id="UP000054869"/>
    </source>
</evidence>
<dbReference type="RefSeq" id="WP_028373526.1">
    <property type="nucleotide sequence ID" value="NZ_CAAAJD010000013.1"/>
</dbReference>
<dbReference type="PRINTS" id="PR00744">
    <property type="entry name" value="GLHYDRLASE37"/>
</dbReference>
<dbReference type="OrthoDB" id="106887at2"/>
<dbReference type="InterPro" id="IPR012341">
    <property type="entry name" value="6hp_glycosidase-like_sf"/>
</dbReference>
<dbReference type="PROSITE" id="PS00928">
    <property type="entry name" value="TREHALASE_2"/>
    <property type="match status" value="1"/>
</dbReference>
<organism evidence="3 4">
    <name type="scientific">Legionella lansingensis</name>
    <dbReference type="NCBI Taxonomy" id="45067"/>
    <lineage>
        <taxon>Bacteria</taxon>
        <taxon>Pseudomonadati</taxon>
        <taxon>Pseudomonadota</taxon>
        <taxon>Gammaproteobacteria</taxon>
        <taxon>Legionellales</taxon>
        <taxon>Legionellaceae</taxon>
        <taxon>Legionella</taxon>
    </lineage>
</organism>
<dbReference type="InterPro" id="IPR018232">
    <property type="entry name" value="Glyco_hydro_37_CS"/>
</dbReference>
<keyword evidence="2 3" id="KW-0326">Glycosidase</keyword>
<reference evidence="3 4" key="1">
    <citation type="submission" date="2015-11" db="EMBL/GenBank/DDBJ databases">
        <title>Genomic analysis of 38 Legionella species identifies large and diverse effector repertoires.</title>
        <authorList>
            <person name="Burstein D."/>
            <person name="Amaro F."/>
            <person name="Zusman T."/>
            <person name="Lifshitz Z."/>
            <person name="Cohen O."/>
            <person name="Gilbert J.A."/>
            <person name="Pupko T."/>
            <person name="Shuman H.A."/>
            <person name="Segal G."/>
        </authorList>
    </citation>
    <scope>NUCLEOTIDE SEQUENCE [LARGE SCALE GENOMIC DNA]</scope>
    <source>
        <strain evidence="3 4">ATCC 49751</strain>
    </source>
</reference>
<dbReference type="AlphaFoldDB" id="A0A0W0VT87"/>
<evidence type="ECO:0000256" key="2">
    <source>
        <dbReference type="ARBA" id="ARBA00023295"/>
    </source>
</evidence>
<dbReference type="Pfam" id="PF01204">
    <property type="entry name" value="Trehalase"/>
    <property type="match status" value="1"/>
</dbReference>
<proteinExistence type="predicted"/>
<dbReference type="Gene3D" id="1.50.10.10">
    <property type="match status" value="1"/>
</dbReference>
<protein>
    <submittedName>
        <fullName evidence="3">Alpha,alpha-trehalase</fullName>
        <ecNumber evidence="3">3.2.1.28</ecNumber>
    </submittedName>
</protein>
<dbReference type="eggNOG" id="COG1626">
    <property type="taxonomic scope" value="Bacteria"/>
</dbReference>
<dbReference type="STRING" id="45067.Llan_0891"/>
<dbReference type="PANTHER" id="PTHR23403">
    <property type="entry name" value="TREHALASE"/>
    <property type="match status" value="1"/>
</dbReference>
<dbReference type="GO" id="GO:0004555">
    <property type="term" value="F:alpha,alpha-trehalase activity"/>
    <property type="evidence" value="ECO:0007669"/>
    <property type="project" value="UniProtKB-EC"/>
</dbReference>
<sequence>MQKLLFNLFMINLLYTLVNAPAFTKSGKQISEVSLYIAKSWDVLTRNNDDLLTSQLDTKLAVRKLIIYVAKDEEISALKAAIIKKLSTDNAQLLEFHYLPDDINLIQQHGLLYLPHPYVVPGGRFNEMYGWDSFFIELGLLENNRLILARNMIDNLLYEIDHYGTILNANRTYYLQRSSPPLLTQMILAYYYKTLDKEWLKTTLPGINKLYQYWVSPPHLIPELHLSRYYAKGEGPCPEESTEYYSKVLAYFKTHHVKDYDKSLYYNENTNQLTKLFYRADRSLRESGLDITAKYGPFGAAILDYAPVDLNVLLYKMEEDTHEIYQILKEPAVAEIWAKRAKERAQRINRYLWDKDMGFYFDYNFKTKRLRRYIYATTFYPLWAGIASKEQAKAVVSNTPRLLGKGGLLTSTNNLGFQWDAPFGWAPLQYFAVYGLERYGYRELAVDVANRFINSVDEGYKKTHTIFEKYDVETLSTRTTNKIKFSYATNETGFGWTNGVYLDFVNFINQNH</sequence>
<dbReference type="EMBL" id="LNYI01000015">
    <property type="protein sequence ID" value="KTD23392.1"/>
    <property type="molecule type" value="Genomic_DNA"/>
</dbReference>
<dbReference type="SUPFAM" id="SSF48208">
    <property type="entry name" value="Six-hairpin glycosidases"/>
    <property type="match status" value="1"/>
</dbReference>
<dbReference type="InterPro" id="IPR001661">
    <property type="entry name" value="Glyco_hydro_37"/>
</dbReference>
<accession>A0A0W0VT87</accession>
<dbReference type="PANTHER" id="PTHR23403:SF6">
    <property type="entry name" value="CYTOSOLIC NEUTRAL TREHALASE-RELATED"/>
    <property type="match status" value="1"/>
</dbReference>
<evidence type="ECO:0000256" key="1">
    <source>
        <dbReference type="ARBA" id="ARBA00022801"/>
    </source>
</evidence>
<keyword evidence="4" id="KW-1185">Reference proteome</keyword>
<dbReference type="GO" id="GO:0005993">
    <property type="term" value="P:trehalose catabolic process"/>
    <property type="evidence" value="ECO:0007669"/>
    <property type="project" value="TreeGrafter"/>
</dbReference>
<dbReference type="Proteomes" id="UP000054869">
    <property type="component" value="Unassembled WGS sequence"/>
</dbReference>
<dbReference type="InterPro" id="IPR008928">
    <property type="entry name" value="6-hairpin_glycosidase_sf"/>
</dbReference>
<keyword evidence="1 3" id="KW-0378">Hydrolase</keyword>
<dbReference type="EC" id="3.2.1.28" evidence="3"/>
<evidence type="ECO:0000313" key="3">
    <source>
        <dbReference type="EMBL" id="KTD23392.1"/>
    </source>
</evidence>